<sequence>MLKFNTWPNTTPTLTLFNLNCLPSPQPSPSSLHFDSISFQASYLINNFDFSPQLASKLSSTYRLAFKTTQNPDSVLNFFTDYGFSNSQLHHIIAKAPWLLSCNLSKRVLPKFLFFLSKGASISDIVNLVSRNPIVLSPSLENHIAPTYELLYRILQSDKEVIASAIRTPNLLCDHLVPRNITMLIQNGVSDSNIARILRNWNGSRTLQMSEMMTLLEELKDLGFNPSKTIFGAALIAKTSVPKTRWNKKVDTYKKWGWSDQDVIEAFKKQPFCMLKSVDKIDLVMNFWVNQLGWDAMALAKQPTLFCLSLEKRIIPRASVVQFLLMNGLRNKSASLTSPFVPPEKVFLDRFIKRFEKKSSYLLNLYEEKLKLAYTEDKNCIS</sequence>
<keyword evidence="2" id="KW-0804">Transcription</keyword>
<dbReference type="PANTHER" id="PTHR13068">
    <property type="entry name" value="CGI-12 PROTEIN-RELATED"/>
    <property type="match status" value="1"/>
</dbReference>
<protein>
    <recommendedName>
        <fullName evidence="6">mTERF protein</fullName>
    </recommendedName>
</protein>
<dbReference type="FunFam" id="1.25.70.10:FF:000001">
    <property type="entry name" value="Mitochondrial transcription termination factor-like"/>
    <property type="match status" value="1"/>
</dbReference>
<dbReference type="InterPro" id="IPR038538">
    <property type="entry name" value="MTERF_sf"/>
</dbReference>
<accession>A0A9D5BMN8</accession>
<keyword evidence="2" id="KW-0805">Transcription regulation</keyword>
<comment type="similarity">
    <text evidence="1">Belongs to the mTERF family.</text>
</comment>
<dbReference type="GO" id="GO:0003676">
    <property type="term" value="F:nucleic acid binding"/>
    <property type="evidence" value="ECO:0007669"/>
    <property type="project" value="InterPro"/>
</dbReference>
<dbReference type="Gramene" id="PSAT_LOCUS4878_t1">
    <property type="protein sequence ID" value="CAL5184390.1"/>
    <property type="gene ID" value="PSAT_LOCUS4878"/>
</dbReference>
<dbReference type="InterPro" id="IPR003690">
    <property type="entry name" value="MTERF"/>
</dbReference>
<evidence type="ECO:0000256" key="2">
    <source>
        <dbReference type="ARBA" id="ARBA00022472"/>
    </source>
</evidence>
<evidence type="ECO:0008006" key="6">
    <source>
        <dbReference type="Google" id="ProtNLM"/>
    </source>
</evidence>
<evidence type="ECO:0000256" key="1">
    <source>
        <dbReference type="ARBA" id="ARBA00007692"/>
    </source>
</evidence>
<dbReference type="Gramene" id="Psat01G0427800-T1">
    <property type="protein sequence ID" value="KAI5446380.1"/>
    <property type="gene ID" value="KIW84_014278"/>
</dbReference>
<comment type="caution">
    <text evidence="4">The sequence shown here is derived from an EMBL/GenBank/DDBJ whole genome shotgun (WGS) entry which is preliminary data.</text>
</comment>
<name>A0A9D5BMN8_PEA</name>
<dbReference type="Gramene" id="Psat1g154480.1">
    <property type="protein sequence ID" value="Psat1g154480.1.cds1"/>
    <property type="gene ID" value="Psat1g154480"/>
</dbReference>
<dbReference type="GO" id="GO:0006353">
    <property type="term" value="P:DNA-templated transcription termination"/>
    <property type="evidence" value="ECO:0007669"/>
    <property type="project" value="UniProtKB-KW"/>
</dbReference>
<evidence type="ECO:0000313" key="5">
    <source>
        <dbReference type="Proteomes" id="UP001058974"/>
    </source>
</evidence>
<evidence type="ECO:0000313" key="4">
    <source>
        <dbReference type="EMBL" id="KAI5446380.1"/>
    </source>
</evidence>
<reference evidence="4 5" key="1">
    <citation type="journal article" date="2022" name="Nat. Genet.">
        <title>Improved pea reference genome and pan-genome highlight genomic features and evolutionary characteristics.</title>
        <authorList>
            <person name="Yang T."/>
            <person name="Liu R."/>
            <person name="Luo Y."/>
            <person name="Hu S."/>
            <person name="Wang D."/>
            <person name="Wang C."/>
            <person name="Pandey M.K."/>
            <person name="Ge S."/>
            <person name="Xu Q."/>
            <person name="Li N."/>
            <person name="Li G."/>
            <person name="Huang Y."/>
            <person name="Saxena R.K."/>
            <person name="Ji Y."/>
            <person name="Li M."/>
            <person name="Yan X."/>
            <person name="He Y."/>
            <person name="Liu Y."/>
            <person name="Wang X."/>
            <person name="Xiang C."/>
            <person name="Varshney R.K."/>
            <person name="Ding H."/>
            <person name="Gao S."/>
            <person name="Zong X."/>
        </authorList>
    </citation>
    <scope>NUCLEOTIDE SEQUENCE [LARGE SCALE GENOMIC DNA]</scope>
    <source>
        <strain evidence="4 5">cv. Zhongwan 6</strain>
    </source>
</reference>
<keyword evidence="5" id="KW-1185">Reference proteome</keyword>
<dbReference type="Gene3D" id="1.25.70.10">
    <property type="entry name" value="Transcription termination factor 3, mitochondrial"/>
    <property type="match status" value="1"/>
</dbReference>
<dbReference type="AlphaFoldDB" id="A0A9D5BMN8"/>
<dbReference type="PANTHER" id="PTHR13068:SF91">
    <property type="entry name" value="TRANSCRIPTION TERMINATION FACTOR FAMILY PROTEIN"/>
    <property type="match status" value="1"/>
</dbReference>
<dbReference type="Proteomes" id="UP001058974">
    <property type="component" value="Chromosome 1"/>
</dbReference>
<dbReference type="SMART" id="SM00733">
    <property type="entry name" value="Mterf"/>
    <property type="match status" value="4"/>
</dbReference>
<proteinExistence type="inferred from homology"/>
<keyword evidence="2" id="KW-0806">Transcription termination</keyword>
<keyword evidence="3" id="KW-0809">Transit peptide</keyword>
<gene>
    <name evidence="4" type="ORF">KIW84_014278</name>
</gene>
<dbReference type="Pfam" id="PF02536">
    <property type="entry name" value="mTERF"/>
    <property type="match status" value="2"/>
</dbReference>
<dbReference type="EMBL" id="JAMSHJ010000001">
    <property type="protein sequence ID" value="KAI5446380.1"/>
    <property type="molecule type" value="Genomic_DNA"/>
</dbReference>
<dbReference type="OrthoDB" id="637682at2759"/>
<organism evidence="4 5">
    <name type="scientific">Pisum sativum</name>
    <name type="common">Garden pea</name>
    <name type="synonym">Lathyrus oleraceus</name>
    <dbReference type="NCBI Taxonomy" id="3888"/>
    <lineage>
        <taxon>Eukaryota</taxon>
        <taxon>Viridiplantae</taxon>
        <taxon>Streptophyta</taxon>
        <taxon>Embryophyta</taxon>
        <taxon>Tracheophyta</taxon>
        <taxon>Spermatophyta</taxon>
        <taxon>Magnoliopsida</taxon>
        <taxon>eudicotyledons</taxon>
        <taxon>Gunneridae</taxon>
        <taxon>Pentapetalae</taxon>
        <taxon>rosids</taxon>
        <taxon>fabids</taxon>
        <taxon>Fabales</taxon>
        <taxon>Fabaceae</taxon>
        <taxon>Papilionoideae</taxon>
        <taxon>50 kb inversion clade</taxon>
        <taxon>NPAAA clade</taxon>
        <taxon>Hologalegina</taxon>
        <taxon>IRL clade</taxon>
        <taxon>Fabeae</taxon>
        <taxon>Lathyrus</taxon>
    </lineage>
</organism>
<evidence type="ECO:0000256" key="3">
    <source>
        <dbReference type="ARBA" id="ARBA00022946"/>
    </source>
</evidence>